<name>A0A1V3IHQ8_9PAST</name>
<keyword evidence="8" id="KW-0482">Metalloprotease</keyword>
<comment type="caution">
    <text evidence="12">The sequence shown here is derived from an EMBL/GenBank/DDBJ whole genome shotgun (WGS) entry which is preliminary data.</text>
</comment>
<evidence type="ECO:0000256" key="7">
    <source>
        <dbReference type="ARBA" id="ARBA00022833"/>
    </source>
</evidence>
<dbReference type="AlphaFoldDB" id="A0A1V3IHQ8"/>
<proteinExistence type="inferred from homology"/>
<evidence type="ECO:0000256" key="3">
    <source>
        <dbReference type="ARBA" id="ARBA00022670"/>
    </source>
</evidence>
<comment type="similarity">
    <text evidence="10">Belongs to the peptidase M15 family.</text>
</comment>
<evidence type="ECO:0000313" key="12">
    <source>
        <dbReference type="EMBL" id="OOF40211.1"/>
    </source>
</evidence>
<dbReference type="InterPro" id="IPR009045">
    <property type="entry name" value="Zn_M74/Hedgehog-like"/>
</dbReference>
<dbReference type="Proteomes" id="UP000189426">
    <property type="component" value="Unassembled WGS sequence"/>
</dbReference>
<dbReference type="RefSeq" id="WP_077493837.1">
    <property type="nucleotide sequence ID" value="NZ_MLHG01000026.1"/>
</dbReference>
<dbReference type="Gene3D" id="3.30.1380.10">
    <property type="match status" value="1"/>
</dbReference>
<evidence type="ECO:0000256" key="10">
    <source>
        <dbReference type="ARBA" id="ARBA00093448"/>
    </source>
</evidence>
<keyword evidence="4" id="KW-0479">Metal-binding</keyword>
<protein>
    <recommendedName>
        <fullName evidence="11">Murein endopeptidase K</fullName>
    </recommendedName>
</protein>
<keyword evidence="3" id="KW-0645">Protease</keyword>
<gene>
    <name evidence="12" type="ORF">BKK47_05100</name>
</gene>
<dbReference type="GO" id="GO:0071555">
    <property type="term" value="P:cell wall organization"/>
    <property type="evidence" value="ECO:0007669"/>
    <property type="project" value="UniProtKB-KW"/>
</dbReference>
<dbReference type="GO" id="GO:0006508">
    <property type="term" value="P:proteolysis"/>
    <property type="evidence" value="ECO:0007669"/>
    <property type="project" value="UniProtKB-KW"/>
</dbReference>
<dbReference type="GO" id="GO:0008237">
    <property type="term" value="F:metallopeptidase activity"/>
    <property type="evidence" value="ECO:0007669"/>
    <property type="project" value="UniProtKB-KW"/>
</dbReference>
<evidence type="ECO:0000256" key="2">
    <source>
        <dbReference type="ARBA" id="ARBA00004776"/>
    </source>
</evidence>
<dbReference type="InterPro" id="IPR010275">
    <property type="entry name" value="MepK"/>
</dbReference>
<dbReference type="EMBL" id="MLHG01000026">
    <property type="protein sequence ID" value="OOF40211.1"/>
    <property type="molecule type" value="Genomic_DNA"/>
</dbReference>
<keyword evidence="7" id="KW-0862">Zinc</keyword>
<accession>A0A1V3IHQ8</accession>
<keyword evidence="6" id="KW-0378">Hydrolase</keyword>
<dbReference type="GO" id="GO:0046872">
    <property type="term" value="F:metal ion binding"/>
    <property type="evidence" value="ECO:0007669"/>
    <property type="project" value="UniProtKB-KW"/>
</dbReference>
<keyword evidence="13" id="KW-1185">Reference proteome</keyword>
<sequence>MSKINQSRRKWLSLGGIVLGASIVPNTVLAMVSTAKPRILALRNVNTGERLSGVFSPKGGFSTSMLKKLDHFMRDKRTNQIHRMDPNLFLKLYRIQSNLGLQTAEIQIICGYRSPATNAMRHRQSRGVASNSYHVKGQAVDFRIDGTSLVKIKQTAEKLNNGGVGFYPRSNFIHVDTGPVRTWRGV</sequence>
<reference evidence="12 13" key="1">
    <citation type="submission" date="2016-10" db="EMBL/GenBank/DDBJ databases">
        <title>Rodentibacter gen. nov. and new species.</title>
        <authorList>
            <person name="Christensen H."/>
        </authorList>
    </citation>
    <scope>NUCLEOTIDE SEQUENCE [LARGE SCALE GENOMIC DNA]</scope>
    <source>
        <strain evidence="12 13">Ppn418</strain>
    </source>
</reference>
<keyword evidence="5" id="KW-0732">Signal</keyword>
<keyword evidence="9" id="KW-0961">Cell wall biogenesis/degradation</keyword>
<comment type="cofactor">
    <cofactor evidence="1">
        <name>Zn(2+)</name>
        <dbReference type="ChEBI" id="CHEBI:29105"/>
    </cofactor>
</comment>
<evidence type="ECO:0000256" key="8">
    <source>
        <dbReference type="ARBA" id="ARBA00023049"/>
    </source>
</evidence>
<evidence type="ECO:0000256" key="1">
    <source>
        <dbReference type="ARBA" id="ARBA00001947"/>
    </source>
</evidence>
<dbReference type="PANTHER" id="PTHR37425">
    <property type="match status" value="1"/>
</dbReference>
<evidence type="ECO:0000256" key="4">
    <source>
        <dbReference type="ARBA" id="ARBA00022723"/>
    </source>
</evidence>
<dbReference type="SUPFAM" id="SSF55166">
    <property type="entry name" value="Hedgehog/DD-peptidase"/>
    <property type="match status" value="1"/>
</dbReference>
<dbReference type="Pfam" id="PF05951">
    <property type="entry name" value="Peptidase_M15_2"/>
    <property type="match status" value="1"/>
</dbReference>
<evidence type="ECO:0000313" key="13">
    <source>
        <dbReference type="Proteomes" id="UP000189426"/>
    </source>
</evidence>
<dbReference type="STRING" id="1908257.BKK47_05100"/>
<dbReference type="PANTHER" id="PTHR37425:SF1">
    <property type="entry name" value="OUTER MEMBRANE PROTEIN"/>
    <property type="match status" value="1"/>
</dbReference>
<organism evidence="12 13">
    <name type="scientific">Rodentibacter mrazii</name>
    <dbReference type="NCBI Taxonomy" id="1908257"/>
    <lineage>
        <taxon>Bacteria</taxon>
        <taxon>Pseudomonadati</taxon>
        <taxon>Pseudomonadota</taxon>
        <taxon>Gammaproteobacteria</taxon>
        <taxon>Pasteurellales</taxon>
        <taxon>Pasteurellaceae</taxon>
        <taxon>Rodentibacter</taxon>
    </lineage>
</organism>
<comment type="pathway">
    <text evidence="2">Cell wall biogenesis; cell wall polysaccharide biosynthesis.</text>
</comment>
<evidence type="ECO:0000256" key="5">
    <source>
        <dbReference type="ARBA" id="ARBA00022729"/>
    </source>
</evidence>
<evidence type="ECO:0000256" key="11">
    <source>
        <dbReference type="ARBA" id="ARBA00093666"/>
    </source>
</evidence>
<evidence type="ECO:0000256" key="6">
    <source>
        <dbReference type="ARBA" id="ARBA00022801"/>
    </source>
</evidence>
<evidence type="ECO:0000256" key="9">
    <source>
        <dbReference type="ARBA" id="ARBA00023316"/>
    </source>
</evidence>